<keyword evidence="4 7" id="KW-0812">Transmembrane</keyword>
<evidence type="ECO:0000313" key="8">
    <source>
        <dbReference type="EMBL" id="QQX27330.1"/>
    </source>
</evidence>
<evidence type="ECO:0000256" key="1">
    <source>
        <dbReference type="ARBA" id="ARBA00004651"/>
    </source>
</evidence>
<dbReference type="GO" id="GO:0005886">
    <property type="term" value="C:plasma membrane"/>
    <property type="evidence" value="ECO:0007669"/>
    <property type="project" value="UniProtKB-SubCell"/>
</dbReference>
<reference evidence="8 9" key="1">
    <citation type="submission" date="2020-12" db="EMBL/GenBank/DDBJ databases">
        <title>Taxonomic evaluation of the Bacillus sporothermodurans group of bacteria based on whole genome sequences.</title>
        <authorList>
            <person name="Fiedler G."/>
            <person name="Herbstmann A.-D."/>
            <person name="Doll E."/>
            <person name="Wenning M."/>
            <person name="Brinks E."/>
            <person name="Kabisch J."/>
            <person name="Breitenwieser F."/>
            <person name="Lappann M."/>
            <person name="Boehnlein C."/>
            <person name="Franz C."/>
        </authorList>
    </citation>
    <scope>NUCLEOTIDE SEQUENCE [LARGE SCALE GENOMIC DNA]</scope>
    <source>
        <strain evidence="8 9">DSM 10599</strain>
    </source>
</reference>
<dbReference type="AlphaFoldDB" id="A0AB37HKE4"/>
<dbReference type="Gene3D" id="1.20.1250.20">
    <property type="entry name" value="MFS general substrate transporter like domains"/>
    <property type="match status" value="1"/>
</dbReference>
<accession>A0AB37HKE4</accession>
<evidence type="ECO:0000313" key="9">
    <source>
        <dbReference type="Proteomes" id="UP000595512"/>
    </source>
</evidence>
<evidence type="ECO:0000256" key="5">
    <source>
        <dbReference type="ARBA" id="ARBA00022989"/>
    </source>
</evidence>
<keyword evidence="2" id="KW-0813">Transport</keyword>
<dbReference type="PANTHER" id="PTHR43266:SF2">
    <property type="entry name" value="MAJOR FACILITATOR SUPERFAMILY (MFS) PROFILE DOMAIN-CONTAINING PROTEIN"/>
    <property type="match status" value="1"/>
</dbReference>
<proteinExistence type="predicted"/>
<gene>
    <name evidence="8" type="ORF">JGZ69_02265</name>
</gene>
<evidence type="ECO:0000256" key="3">
    <source>
        <dbReference type="ARBA" id="ARBA00022475"/>
    </source>
</evidence>
<dbReference type="Pfam" id="PF07690">
    <property type="entry name" value="MFS_1"/>
    <property type="match status" value="1"/>
</dbReference>
<protein>
    <submittedName>
        <fullName evidence="8">MFS transporter</fullName>
    </submittedName>
</protein>
<keyword evidence="6 7" id="KW-0472">Membrane</keyword>
<dbReference type="InterPro" id="IPR011701">
    <property type="entry name" value="MFS"/>
</dbReference>
<keyword evidence="3" id="KW-1003">Cell membrane</keyword>
<feature type="transmembrane region" description="Helical" evidence="7">
    <location>
        <begin position="58"/>
        <end position="83"/>
    </location>
</feature>
<dbReference type="GO" id="GO:0022857">
    <property type="term" value="F:transmembrane transporter activity"/>
    <property type="evidence" value="ECO:0007669"/>
    <property type="project" value="InterPro"/>
</dbReference>
<evidence type="ECO:0000256" key="2">
    <source>
        <dbReference type="ARBA" id="ARBA00022448"/>
    </source>
</evidence>
<dbReference type="InterPro" id="IPR036259">
    <property type="entry name" value="MFS_trans_sf"/>
</dbReference>
<dbReference type="SUPFAM" id="SSF103473">
    <property type="entry name" value="MFS general substrate transporter"/>
    <property type="match status" value="1"/>
</dbReference>
<dbReference type="Proteomes" id="UP000595512">
    <property type="component" value="Chromosome"/>
</dbReference>
<organism evidence="8 9">
    <name type="scientific">Heyndrickxia sporothermodurans</name>
    <dbReference type="NCBI Taxonomy" id="46224"/>
    <lineage>
        <taxon>Bacteria</taxon>
        <taxon>Bacillati</taxon>
        <taxon>Bacillota</taxon>
        <taxon>Bacilli</taxon>
        <taxon>Bacillales</taxon>
        <taxon>Bacillaceae</taxon>
        <taxon>Heyndrickxia</taxon>
    </lineage>
</organism>
<keyword evidence="5 7" id="KW-1133">Transmembrane helix</keyword>
<sequence length="99" mass="11289">MMSSVRVKQREHGLTFFQLFKKSPHFTSLLFGQIFSYLGSSITNVIMPIVVLQETKSAAMMGTVMAVYMVPFILLLPFSGVLVDKMNKVKPCYWNSFKE</sequence>
<evidence type="ECO:0000256" key="6">
    <source>
        <dbReference type="ARBA" id="ARBA00023136"/>
    </source>
</evidence>
<dbReference type="PANTHER" id="PTHR43266">
    <property type="entry name" value="MACROLIDE-EFFLUX PROTEIN"/>
    <property type="match status" value="1"/>
</dbReference>
<comment type="subcellular location">
    <subcellularLocation>
        <location evidence="1">Cell membrane</location>
        <topology evidence="1">Multi-pass membrane protein</topology>
    </subcellularLocation>
</comment>
<dbReference type="KEGG" id="hspo:JGZ69_02265"/>
<dbReference type="EMBL" id="CP066701">
    <property type="protein sequence ID" value="QQX27330.1"/>
    <property type="molecule type" value="Genomic_DNA"/>
</dbReference>
<evidence type="ECO:0000256" key="4">
    <source>
        <dbReference type="ARBA" id="ARBA00022692"/>
    </source>
</evidence>
<name>A0AB37HKE4_9BACI</name>
<feature type="transmembrane region" description="Helical" evidence="7">
    <location>
        <begin position="29"/>
        <end position="52"/>
    </location>
</feature>
<evidence type="ECO:0000256" key="7">
    <source>
        <dbReference type="SAM" id="Phobius"/>
    </source>
</evidence>